<dbReference type="FunFam" id="1.10.10.2830:FF:000001">
    <property type="entry name" value="Chromosome partitioning protein ParB"/>
    <property type="match status" value="1"/>
</dbReference>
<evidence type="ECO:0000256" key="2">
    <source>
        <dbReference type="ARBA" id="ARBA00022829"/>
    </source>
</evidence>
<name>A0A4R2GN96_9BACT</name>
<dbReference type="GO" id="GO:0007059">
    <property type="term" value="P:chromosome segregation"/>
    <property type="evidence" value="ECO:0007669"/>
    <property type="project" value="UniProtKB-KW"/>
</dbReference>
<dbReference type="SUPFAM" id="SSF110849">
    <property type="entry name" value="ParB/Sulfiredoxin"/>
    <property type="match status" value="1"/>
</dbReference>
<dbReference type="Proteomes" id="UP000295221">
    <property type="component" value="Unassembled WGS sequence"/>
</dbReference>
<dbReference type="FunFam" id="3.90.1530.30:FF:000001">
    <property type="entry name" value="Chromosome partitioning protein ParB"/>
    <property type="match status" value="1"/>
</dbReference>
<comment type="caution">
    <text evidence="5">The sequence shown here is derived from an EMBL/GenBank/DDBJ whole genome shotgun (WGS) entry which is preliminary data.</text>
</comment>
<dbReference type="GO" id="GO:0045881">
    <property type="term" value="P:positive regulation of sporulation resulting in formation of a cellular spore"/>
    <property type="evidence" value="ECO:0007669"/>
    <property type="project" value="TreeGrafter"/>
</dbReference>
<dbReference type="CDD" id="cd16393">
    <property type="entry name" value="SPO0J_N"/>
    <property type="match status" value="1"/>
</dbReference>
<evidence type="ECO:0000259" key="4">
    <source>
        <dbReference type="SMART" id="SM00470"/>
    </source>
</evidence>
<dbReference type="Gene3D" id="3.90.1530.30">
    <property type="match status" value="1"/>
</dbReference>
<proteinExistence type="inferred from homology"/>
<dbReference type="PANTHER" id="PTHR33375:SF1">
    <property type="entry name" value="CHROMOSOME-PARTITIONING PROTEIN PARB-RELATED"/>
    <property type="match status" value="1"/>
</dbReference>
<keyword evidence="2" id="KW-0159">Chromosome partition</keyword>
<dbReference type="Pfam" id="PF02195">
    <property type="entry name" value="ParB_N"/>
    <property type="match status" value="1"/>
</dbReference>
<dbReference type="InterPro" id="IPR003115">
    <property type="entry name" value="ParB_N"/>
</dbReference>
<dbReference type="InterPro" id="IPR036086">
    <property type="entry name" value="ParB/Sulfiredoxin_sf"/>
</dbReference>
<dbReference type="InterPro" id="IPR004437">
    <property type="entry name" value="ParB/RepB/Spo0J"/>
</dbReference>
<dbReference type="InterPro" id="IPR050336">
    <property type="entry name" value="Chromosome_partition/occlusion"/>
</dbReference>
<dbReference type="Pfam" id="PF17762">
    <property type="entry name" value="HTH_ParB"/>
    <property type="match status" value="1"/>
</dbReference>
<dbReference type="RefSeq" id="WP_132431534.1">
    <property type="nucleotide sequence ID" value="NZ_SLWK01000001.1"/>
</dbReference>
<dbReference type="PANTHER" id="PTHR33375">
    <property type="entry name" value="CHROMOSOME-PARTITIONING PROTEIN PARB-RELATED"/>
    <property type="match status" value="1"/>
</dbReference>
<gene>
    <name evidence="5" type="ORF">EV194_101406</name>
</gene>
<dbReference type="SMART" id="SM00470">
    <property type="entry name" value="ParB"/>
    <property type="match status" value="1"/>
</dbReference>
<dbReference type="GO" id="GO:0005694">
    <property type="term" value="C:chromosome"/>
    <property type="evidence" value="ECO:0007669"/>
    <property type="project" value="TreeGrafter"/>
</dbReference>
<evidence type="ECO:0000256" key="3">
    <source>
        <dbReference type="ARBA" id="ARBA00023125"/>
    </source>
</evidence>
<keyword evidence="3" id="KW-0238">DNA-binding</keyword>
<dbReference type="InterPro" id="IPR057240">
    <property type="entry name" value="ParB_dimer_C"/>
</dbReference>
<sequence>MAKKSALGRGLGALIDNTEDVRKSRPAASIMEIEISKIEANPWQPRSHFDEERLNELALSIKGVGIVQPLTLRKISDDSYQIIAGERRFRAAKLAGLNRVPAYVRDAEDDTMLELALVENIQREDLDPIEVAISYQRLMDECKLTQESLSDKVGKKRSTIANYLRLLKLPAEIQLGLRERQISMGHARAIINVENPKTQIRIFNETIHNDYSVRKVEELVRKVAAGDIEARPVEKNVSQPATEYNELKQQLSNFFKTNIQFSRNDKGNGKIVIPFRSDEELEKIISILDKTKE</sequence>
<feature type="domain" description="ParB-like N-terminal" evidence="4">
    <location>
        <begin position="31"/>
        <end position="121"/>
    </location>
</feature>
<dbReference type="Gene3D" id="1.10.10.2830">
    <property type="match status" value="1"/>
</dbReference>
<evidence type="ECO:0000256" key="1">
    <source>
        <dbReference type="ARBA" id="ARBA00006295"/>
    </source>
</evidence>
<reference evidence="5 6" key="1">
    <citation type="submission" date="2019-03" db="EMBL/GenBank/DDBJ databases">
        <title>Genomic Encyclopedia of Type Strains, Phase IV (KMG-IV): sequencing the most valuable type-strain genomes for metagenomic binning, comparative biology and taxonomic classification.</title>
        <authorList>
            <person name="Goeker M."/>
        </authorList>
    </citation>
    <scope>NUCLEOTIDE SEQUENCE [LARGE SCALE GENOMIC DNA]</scope>
    <source>
        <strain evidence="5 6">DSM 24179</strain>
    </source>
</reference>
<protein>
    <submittedName>
        <fullName evidence="5">ParB family chromosome partitioning protein</fullName>
    </submittedName>
</protein>
<dbReference type="AlphaFoldDB" id="A0A4R2GN96"/>
<dbReference type="GO" id="GO:0003677">
    <property type="term" value="F:DNA binding"/>
    <property type="evidence" value="ECO:0007669"/>
    <property type="project" value="UniProtKB-KW"/>
</dbReference>
<dbReference type="SUPFAM" id="SSF109709">
    <property type="entry name" value="KorB DNA-binding domain-like"/>
    <property type="match status" value="1"/>
</dbReference>
<dbReference type="EMBL" id="SLWK01000001">
    <property type="protein sequence ID" value="TCO10774.1"/>
    <property type="molecule type" value="Genomic_DNA"/>
</dbReference>
<comment type="similarity">
    <text evidence="1">Belongs to the ParB family.</text>
</comment>
<dbReference type="NCBIfam" id="TIGR00180">
    <property type="entry name" value="parB_part"/>
    <property type="match status" value="1"/>
</dbReference>
<dbReference type="OrthoDB" id="9802051at2"/>
<dbReference type="InterPro" id="IPR041468">
    <property type="entry name" value="HTH_ParB/Spo0J"/>
</dbReference>
<dbReference type="Pfam" id="PF23552">
    <property type="entry name" value="ParB_C"/>
    <property type="match status" value="1"/>
</dbReference>
<evidence type="ECO:0000313" key="6">
    <source>
        <dbReference type="Proteomes" id="UP000295221"/>
    </source>
</evidence>
<organism evidence="5 6">
    <name type="scientific">Natronoflexus pectinivorans</name>
    <dbReference type="NCBI Taxonomy" id="682526"/>
    <lineage>
        <taxon>Bacteria</taxon>
        <taxon>Pseudomonadati</taxon>
        <taxon>Bacteroidota</taxon>
        <taxon>Bacteroidia</taxon>
        <taxon>Marinilabiliales</taxon>
        <taxon>Marinilabiliaceae</taxon>
        <taxon>Natronoflexus</taxon>
    </lineage>
</organism>
<evidence type="ECO:0000313" key="5">
    <source>
        <dbReference type="EMBL" id="TCO10774.1"/>
    </source>
</evidence>
<keyword evidence="6" id="KW-1185">Reference proteome</keyword>
<accession>A0A4R2GN96</accession>